<reference evidence="2 3" key="1">
    <citation type="submission" date="2018-08" db="EMBL/GenBank/DDBJ databases">
        <title>Draft genome sequence of Rhodobacter sphaeroides FY.</title>
        <authorList>
            <person name="Rayyan A."/>
            <person name="Meyer T.E."/>
            <person name="Kyndt J.A."/>
        </authorList>
    </citation>
    <scope>NUCLEOTIDE SEQUENCE [LARGE SCALE GENOMIC DNA]</scope>
    <source>
        <strain evidence="2 3">FY</strain>
    </source>
</reference>
<dbReference type="EMBL" id="QWGP01000004">
    <property type="protein sequence ID" value="RHZ96909.1"/>
    <property type="molecule type" value="Genomic_DNA"/>
</dbReference>
<name>A0AAX1UNX6_CERSP</name>
<dbReference type="AlphaFoldDB" id="A0AAX1UNX6"/>
<comment type="caution">
    <text evidence="2">The sequence shown here is derived from an EMBL/GenBank/DDBJ whole genome shotgun (WGS) entry which is preliminary data.</text>
</comment>
<evidence type="ECO:0000313" key="2">
    <source>
        <dbReference type="EMBL" id="RHZ96909.1"/>
    </source>
</evidence>
<proteinExistence type="predicted"/>
<feature type="region of interest" description="Disordered" evidence="1">
    <location>
        <begin position="26"/>
        <end position="65"/>
    </location>
</feature>
<protein>
    <submittedName>
        <fullName evidence="2">Uncharacterized protein</fullName>
    </submittedName>
</protein>
<sequence>MGMVALIQVGQPMNKADVAEVPVKGAAKKRFDPPLAQVAGQDRGERGPSREGPRFAPAQNGLSGK</sequence>
<dbReference type="Proteomes" id="UP000266305">
    <property type="component" value="Unassembled WGS sequence"/>
</dbReference>
<evidence type="ECO:0000256" key="1">
    <source>
        <dbReference type="SAM" id="MobiDB-lite"/>
    </source>
</evidence>
<organism evidence="2 3">
    <name type="scientific">Cereibacter sphaeroides</name>
    <name type="common">Rhodobacter sphaeroides</name>
    <dbReference type="NCBI Taxonomy" id="1063"/>
    <lineage>
        <taxon>Bacteria</taxon>
        <taxon>Pseudomonadati</taxon>
        <taxon>Pseudomonadota</taxon>
        <taxon>Alphaproteobacteria</taxon>
        <taxon>Rhodobacterales</taxon>
        <taxon>Paracoccaceae</taxon>
        <taxon>Cereibacter</taxon>
    </lineage>
</organism>
<accession>A0AAX1UNX6</accession>
<feature type="compositionally biased region" description="Basic and acidic residues" evidence="1">
    <location>
        <begin position="42"/>
        <end position="53"/>
    </location>
</feature>
<evidence type="ECO:0000313" key="3">
    <source>
        <dbReference type="Proteomes" id="UP000266305"/>
    </source>
</evidence>
<gene>
    <name evidence="2" type="ORF">D1114_05460</name>
</gene>